<dbReference type="NCBIfam" id="NF003971">
    <property type="entry name" value="PRK05465.1"/>
    <property type="match status" value="1"/>
</dbReference>
<dbReference type="HAMAP" id="MF_00601">
    <property type="entry name" value="EutC"/>
    <property type="match status" value="1"/>
</dbReference>
<dbReference type="GO" id="GO:0009350">
    <property type="term" value="C:ethanolamine ammonia-lyase complex"/>
    <property type="evidence" value="ECO:0007669"/>
    <property type="project" value="UniProtKB-UniRule"/>
</dbReference>
<dbReference type="GO" id="GO:0006520">
    <property type="term" value="P:amino acid metabolic process"/>
    <property type="evidence" value="ECO:0007669"/>
    <property type="project" value="InterPro"/>
</dbReference>
<dbReference type="Pfam" id="PF05985">
    <property type="entry name" value="EutC"/>
    <property type="match status" value="1"/>
</dbReference>
<keyword evidence="4 8" id="KW-1283">Bacterial microcompartment</keyword>
<keyword evidence="3 8" id="KW-0170">Cobalt</keyword>
<evidence type="ECO:0000256" key="7">
    <source>
        <dbReference type="ARBA" id="ARBA00069181"/>
    </source>
</evidence>
<gene>
    <name evidence="8 9" type="primary">eutC</name>
    <name evidence="9" type="ORF">brsh051_09100</name>
</gene>
<accession>A0AAN0MFZ6</accession>
<reference evidence="9" key="1">
    <citation type="journal article" date="2024" name="Int. J. Syst. Evol. Microbiol.">
        <title>Brooklawnia propionicigenes sp. nov., a facultatively anaerobic, propionate-producing bacterium isolated from a methanogenic reactor treating waste from cattle farms.</title>
        <authorList>
            <person name="Akita Y."/>
            <person name="Ueki A."/>
            <person name="Tonouchi A."/>
            <person name="Sugawara Y."/>
            <person name="Honma S."/>
            <person name="Kaku N."/>
            <person name="Ueki K."/>
        </authorList>
    </citation>
    <scope>NUCLEOTIDE SEQUENCE</scope>
    <source>
        <strain evidence="9">SH051</strain>
    </source>
</reference>
<dbReference type="InterPro" id="IPR009246">
    <property type="entry name" value="EutC"/>
</dbReference>
<dbReference type="FunFam" id="3.40.50.11240:FF:000001">
    <property type="entry name" value="Ethanolamine ammonia-lyase light chain"/>
    <property type="match status" value="1"/>
</dbReference>
<evidence type="ECO:0000313" key="10">
    <source>
        <dbReference type="Proteomes" id="UP001431656"/>
    </source>
</evidence>
<comment type="pathway">
    <text evidence="8">Amine and polyamine degradation; ethanolamine degradation.</text>
</comment>
<dbReference type="EC" id="4.3.1.7" evidence="6 8"/>
<comment type="cofactor">
    <cofactor evidence="8">
        <name>adenosylcob(III)alamin</name>
        <dbReference type="ChEBI" id="CHEBI:18408"/>
    </cofactor>
    <text evidence="8">Binds between the large and small subunits.</text>
</comment>
<dbReference type="GO" id="GO:0008851">
    <property type="term" value="F:ethanolamine ammonia-lyase activity"/>
    <property type="evidence" value="ECO:0007669"/>
    <property type="project" value="UniProtKB-UniRule"/>
</dbReference>
<feature type="binding site" evidence="8">
    <location>
        <position position="194"/>
    </location>
    <ligand>
        <name>adenosylcob(III)alamin</name>
        <dbReference type="ChEBI" id="CHEBI:18408"/>
    </ligand>
</feature>
<evidence type="ECO:0000256" key="4">
    <source>
        <dbReference type="ARBA" id="ARBA00024446"/>
    </source>
</evidence>
<evidence type="ECO:0000256" key="3">
    <source>
        <dbReference type="ARBA" id="ARBA00023285"/>
    </source>
</evidence>
<comment type="similarity">
    <text evidence="8">Belongs to the EutC family.</text>
</comment>
<protein>
    <recommendedName>
        <fullName evidence="7 8">Ethanolamine ammonia-lyase small subunit</fullName>
        <shortName evidence="8">EAL small subunit</shortName>
        <ecNumber evidence="6 8">4.3.1.7</ecNumber>
    </recommendedName>
</protein>
<comment type="subunit">
    <text evidence="8">The basic unit is a heterodimer which dimerizes to form tetramers. The heterotetramers trimerize; 6 large subunits form a core ring with 6 small subunits projecting outwards.</text>
</comment>
<dbReference type="PIRSF" id="PIRSF018982">
    <property type="entry name" value="EutC"/>
    <property type="match status" value="1"/>
</dbReference>
<feature type="binding site" evidence="8">
    <location>
        <position position="244"/>
    </location>
    <ligand>
        <name>adenosylcob(III)alamin</name>
        <dbReference type="ChEBI" id="CHEBI:18408"/>
    </ligand>
</feature>
<dbReference type="PANTHER" id="PTHR39330">
    <property type="entry name" value="ETHANOLAMINE AMMONIA-LYASE LIGHT CHAIN"/>
    <property type="match status" value="1"/>
</dbReference>
<organism evidence="9 10">
    <name type="scientific">Brooklawnia propionicigenes</name>
    <dbReference type="NCBI Taxonomy" id="3041175"/>
    <lineage>
        <taxon>Bacteria</taxon>
        <taxon>Bacillati</taxon>
        <taxon>Actinomycetota</taxon>
        <taxon>Actinomycetes</taxon>
        <taxon>Propionibacteriales</taxon>
        <taxon>Propionibacteriaceae</taxon>
        <taxon>Brooklawnia</taxon>
    </lineage>
</organism>
<evidence type="ECO:0000256" key="1">
    <source>
        <dbReference type="ARBA" id="ARBA00022628"/>
    </source>
</evidence>
<dbReference type="Proteomes" id="UP001431656">
    <property type="component" value="Chromosome"/>
</dbReference>
<comment type="function">
    <text evidence="8">Catalyzes the deamination of various vicinal amino-alcohols to oxo compounds. Allows this organism to utilize ethanolamine as the sole source of nitrogen and carbon in the presence of external vitamin B12.</text>
</comment>
<evidence type="ECO:0000256" key="8">
    <source>
        <dbReference type="HAMAP-Rule" id="MF_00601"/>
    </source>
</evidence>
<evidence type="ECO:0000313" key="9">
    <source>
        <dbReference type="EMBL" id="BEH01629.1"/>
    </source>
</evidence>
<dbReference type="GO" id="GO:0031419">
    <property type="term" value="F:cobalamin binding"/>
    <property type="evidence" value="ECO:0007669"/>
    <property type="project" value="UniProtKB-UniRule"/>
</dbReference>
<comment type="subcellular location">
    <subcellularLocation>
        <location evidence="8">Bacterial microcompartment</location>
    </subcellularLocation>
</comment>
<dbReference type="PANTHER" id="PTHR39330:SF1">
    <property type="entry name" value="ETHANOLAMINE AMMONIA-LYASE SMALL SUBUNIT"/>
    <property type="match status" value="1"/>
</dbReference>
<keyword evidence="2 8" id="KW-0456">Lyase</keyword>
<evidence type="ECO:0000256" key="6">
    <source>
        <dbReference type="ARBA" id="ARBA00067005"/>
    </source>
</evidence>
<feature type="binding site" evidence="8">
    <location>
        <position position="215"/>
    </location>
    <ligand>
        <name>adenosylcob(III)alamin</name>
        <dbReference type="ChEBI" id="CHEBI:18408"/>
    </ligand>
</feature>
<comment type="catalytic activity">
    <reaction evidence="5 8">
        <text>ethanolamine = acetaldehyde + NH4(+)</text>
        <dbReference type="Rhea" id="RHEA:15313"/>
        <dbReference type="ChEBI" id="CHEBI:15343"/>
        <dbReference type="ChEBI" id="CHEBI:28938"/>
        <dbReference type="ChEBI" id="CHEBI:57603"/>
        <dbReference type="EC" id="4.3.1.7"/>
    </reaction>
</comment>
<proteinExistence type="inferred from homology"/>
<dbReference type="RefSeq" id="WP_286267971.1">
    <property type="nucleotide sequence ID" value="NZ_AP028056.1"/>
</dbReference>
<dbReference type="InterPro" id="IPR042251">
    <property type="entry name" value="EutC_C"/>
</dbReference>
<evidence type="ECO:0000256" key="5">
    <source>
        <dbReference type="ARBA" id="ARBA00052081"/>
    </source>
</evidence>
<dbReference type="Gene3D" id="1.10.30.40">
    <property type="entry name" value="Ethanolamine ammonia-lyase light chain (EutC), N-terminal domain"/>
    <property type="match status" value="1"/>
</dbReference>
<name>A0AAN0MFZ6_9ACTN</name>
<sequence>MNDQEMELIVRRVLSELGVGAAVATTEDDEIPDIRQVDYRMTYDVAHPANPERFAQVKARTWARLGLGRSGPRYTTSALLRFWADNASAQDAVFTDVDPDLLEQLGLFSVQTRCTSKDEYLTRPDLGAQFDDETLAEIKKRCVADPQVQVYVSDGLSSTAVEANVRDLLPALEQGLKLHGLSVGTPFFVKYGRVRSMEPISQTLGARVTCVLLGERPGLATPESLSAYLAYRARVGMPESERNCVSNIHREGTGPVEAGAHIADLIAKMIEQQVSGINLKV</sequence>
<keyword evidence="1 8" id="KW-0846">Cobalamin</keyword>
<dbReference type="InterPro" id="IPR042255">
    <property type="entry name" value="EutC_N"/>
</dbReference>
<evidence type="ECO:0000256" key="2">
    <source>
        <dbReference type="ARBA" id="ARBA00023239"/>
    </source>
</evidence>
<dbReference type="Gene3D" id="3.40.50.11240">
    <property type="entry name" value="Ethanolamine ammonia-lyase light chain (EutC)"/>
    <property type="match status" value="1"/>
</dbReference>
<dbReference type="AlphaFoldDB" id="A0AAN0MFZ6"/>
<keyword evidence="10" id="KW-1185">Reference proteome</keyword>
<dbReference type="EMBL" id="AP028056">
    <property type="protein sequence ID" value="BEH01629.1"/>
    <property type="molecule type" value="Genomic_DNA"/>
</dbReference>
<dbReference type="GO" id="GO:0031471">
    <property type="term" value="C:ethanolamine degradation polyhedral organelle"/>
    <property type="evidence" value="ECO:0007669"/>
    <property type="project" value="UniProtKB-UniRule"/>
</dbReference>
<dbReference type="GO" id="GO:0046336">
    <property type="term" value="P:ethanolamine catabolic process"/>
    <property type="evidence" value="ECO:0007669"/>
    <property type="project" value="UniProtKB-UniRule"/>
</dbReference>
<dbReference type="KEGG" id="broo:brsh051_09100"/>